<accession>A0A1X1WKI0</accession>
<dbReference type="EMBL" id="LQPC01000032">
    <property type="protein sequence ID" value="ORV87053.1"/>
    <property type="molecule type" value="Genomic_DNA"/>
</dbReference>
<dbReference type="PANTHER" id="PTHR36115:SF6">
    <property type="entry name" value="PROLINE-RICH ANTIGEN HOMOLOG"/>
    <property type="match status" value="1"/>
</dbReference>
<evidence type="ECO:0000256" key="4">
    <source>
        <dbReference type="ARBA" id="ARBA00022989"/>
    </source>
</evidence>
<organism evidence="7 8">
    <name type="scientific">Mycolicibacterium iranicum</name>
    <name type="common">Mycobacterium iranicum</name>
    <dbReference type="NCBI Taxonomy" id="912594"/>
    <lineage>
        <taxon>Bacteria</taxon>
        <taxon>Bacillati</taxon>
        <taxon>Actinomycetota</taxon>
        <taxon>Actinomycetes</taxon>
        <taxon>Mycobacteriales</taxon>
        <taxon>Mycobacteriaceae</taxon>
        <taxon>Mycolicibacterium</taxon>
    </lineage>
</organism>
<sequence length="92" mass="10094">MLLICVALSITFHTWNHGYRGNTASSIGKSVMKFHVVSEKTWKSIGFGLSLVRRLVHSVDAAISGVGYLFPLWGTKRQTIADKTMGTVCVPL</sequence>
<reference evidence="7 8" key="1">
    <citation type="submission" date="2016-01" db="EMBL/GenBank/DDBJ databases">
        <title>The new phylogeny of the genus Mycobacterium.</title>
        <authorList>
            <person name="Tarcisio F."/>
            <person name="Conor M."/>
            <person name="Antonella G."/>
            <person name="Elisabetta G."/>
            <person name="Giulia F.S."/>
            <person name="Sara T."/>
            <person name="Anna F."/>
            <person name="Clotilde B."/>
            <person name="Roberto B."/>
            <person name="Veronica D.S."/>
            <person name="Fabio R."/>
            <person name="Monica P."/>
            <person name="Olivier J."/>
            <person name="Enrico T."/>
            <person name="Nicola S."/>
        </authorList>
    </citation>
    <scope>NUCLEOTIDE SEQUENCE [LARGE SCALE GENOMIC DNA]</scope>
    <source>
        <strain evidence="7 8">DSM 45541</strain>
    </source>
</reference>
<dbReference type="PANTHER" id="PTHR36115">
    <property type="entry name" value="PROLINE-RICH ANTIGEN HOMOLOG-RELATED"/>
    <property type="match status" value="1"/>
</dbReference>
<evidence type="ECO:0000256" key="2">
    <source>
        <dbReference type="ARBA" id="ARBA00022475"/>
    </source>
</evidence>
<dbReference type="GO" id="GO:0005886">
    <property type="term" value="C:plasma membrane"/>
    <property type="evidence" value="ECO:0007669"/>
    <property type="project" value="UniProtKB-SubCell"/>
</dbReference>
<evidence type="ECO:0000313" key="8">
    <source>
        <dbReference type="Proteomes" id="UP000193622"/>
    </source>
</evidence>
<evidence type="ECO:0000256" key="3">
    <source>
        <dbReference type="ARBA" id="ARBA00022692"/>
    </source>
</evidence>
<keyword evidence="3" id="KW-0812">Transmembrane</keyword>
<evidence type="ECO:0000313" key="7">
    <source>
        <dbReference type="EMBL" id="ORV87053.1"/>
    </source>
</evidence>
<comment type="caution">
    <text evidence="7">The sequence shown here is derived from an EMBL/GenBank/DDBJ whole genome shotgun (WGS) entry which is preliminary data.</text>
</comment>
<comment type="subcellular location">
    <subcellularLocation>
        <location evidence="1">Cell membrane</location>
        <topology evidence="1">Multi-pass membrane protein</topology>
    </subcellularLocation>
</comment>
<protein>
    <recommendedName>
        <fullName evidence="6">RDD domain-containing protein</fullName>
    </recommendedName>
</protein>
<dbReference type="AlphaFoldDB" id="A0A1X1WKI0"/>
<gene>
    <name evidence="7" type="ORF">AWC12_17880</name>
</gene>
<evidence type="ECO:0000259" key="6">
    <source>
        <dbReference type="Pfam" id="PF06271"/>
    </source>
</evidence>
<name>A0A1X1WKI0_MYCIR</name>
<dbReference type="InterPro" id="IPR051791">
    <property type="entry name" value="Pra-immunoreactive"/>
</dbReference>
<keyword evidence="4" id="KW-1133">Transmembrane helix</keyword>
<dbReference type="Pfam" id="PF06271">
    <property type="entry name" value="RDD"/>
    <property type="match status" value="1"/>
</dbReference>
<dbReference type="InterPro" id="IPR010432">
    <property type="entry name" value="RDD"/>
</dbReference>
<keyword evidence="5" id="KW-0472">Membrane</keyword>
<keyword evidence="2" id="KW-1003">Cell membrane</keyword>
<evidence type="ECO:0000256" key="5">
    <source>
        <dbReference type="ARBA" id="ARBA00023136"/>
    </source>
</evidence>
<feature type="domain" description="RDD" evidence="6">
    <location>
        <begin position="2"/>
        <end position="85"/>
    </location>
</feature>
<dbReference type="Proteomes" id="UP000193622">
    <property type="component" value="Unassembled WGS sequence"/>
</dbReference>
<proteinExistence type="predicted"/>
<evidence type="ECO:0000256" key="1">
    <source>
        <dbReference type="ARBA" id="ARBA00004651"/>
    </source>
</evidence>
<dbReference type="RefSeq" id="WP_085175791.1">
    <property type="nucleotide sequence ID" value="NZ_JAPQYE010000012.1"/>
</dbReference>